<name>A0A9P1I814_9PELO</name>
<protein>
    <submittedName>
        <fullName evidence="2">Uncharacterized protein</fullName>
    </submittedName>
</protein>
<feature type="signal peptide" evidence="1">
    <location>
        <begin position="1"/>
        <end position="21"/>
    </location>
</feature>
<sequence length="108" mass="12158">MTFPTIFLLTILLFLIPTSYCGTLTQIAKIGERVEVLTFETGPLTKDDKYTFNFSGPNRGFFTDDKTKKRLLGSNLQIKENGLIITKVTKNDAGWYQRGATAFTLIVE</sequence>
<gene>
    <name evidence="2" type="ORF">CAMP_LOCUS2832</name>
</gene>
<dbReference type="EMBL" id="CANHGI010000001">
    <property type="protein sequence ID" value="CAI5440195.1"/>
    <property type="molecule type" value="Genomic_DNA"/>
</dbReference>
<accession>A0A9P1I814</accession>
<evidence type="ECO:0000313" key="2">
    <source>
        <dbReference type="EMBL" id="CAI5440195.1"/>
    </source>
</evidence>
<dbReference type="AlphaFoldDB" id="A0A9P1I814"/>
<reference evidence="2" key="1">
    <citation type="submission" date="2022-11" db="EMBL/GenBank/DDBJ databases">
        <authorList>
            <person name="Kikuchi T."/>
        </authorList>
    </citation>
    <scope>NUCLEOTIDE SEQUENCE</scope>
    <source>
        <strain evidence="2">PS1010</strain>
    </source>
</reference>
<keyword evidence="3" id="KW-1185">Reference proteome</keyword>
<proteinExistence type="predicted"/>
<feature type="chain" id="PRO_5040169459" evidence="1">
    <location>
        <begin position="22"/>
        <end position="108"/>
    </location>
</feature>
<evidence type="ECO:0000256" key="1">
    <source>
        <dbReference type="SAM" id="SignalP"/>
    </source>
</evidence>
<evidence type="ECO:0000313" key="3">
    <source>
        <dbReference type="Proteomes" id="UP001152747"/>
    </source>
</evidence>
<dbReference type="Proteomes" id="UP001152747">
    <property type="component" value="Unassembled WGS sequence"/>
</dbReference>
<keyword evidence="1" id="KW-0732">Signal</keyword>
<organism evidence="2 3">
    <name type="scientific">Caenorhabditis angaria</name>
    <dbReference type="NCBI Taxonomy" id="860376"/>
    <lineage>
        <taxon>Eukaryota</taxon>
        <taxon>Metazoa</taxon>
        <taxon>Ecdysozoa</taxon>
        <taxon>Nematoda</taxon>
        <taxon>Chromadorea</taxon>
        <taxon>Rhabditida</taxon>
        <taxon>Rhabditina</taxon>
        <taxon>Rhabditomorpha</taxon>
        <taxon>Rhabditoidea</taxon>
        <taxon>Rhabditidae</taxon>
        <taxon>Peloderinae</taxon>
        <taxon>Caenorhabditis</taxon>
    </lineage>
</organism>
<comment type="caution">
    <text evidence="2">The sequence shown here is derived from an EMBL/GenBank/DDBJ whole genome shotgun (WGS) entry which is preliminary data.</text>
</comment>